<dbReference type="AlphaFoldDB" id="G3BED2"/>
<dbReference type="PANTHER" id="PTHR28243:SF1">
    <property type="entry name" value="PYRIDOXAMINE 5'-PHOSPHATE OXIDASE ALR4036 FAMILY FMN-BINDING DOMAIN-CONTAINING PROTEIN"/>
    <property type="match status" value="1"/>
</dbReference>
<dbReference type="eggNOG" id="KOG4558">
    <property type="taxonomic scope" value="Eukaryota"/>
</dbReference>
<feature type="domain" description="Pyridoxamine 5'-phosphate oxidase Alr4036 family FMN-binding" evidence="2">
    <location>
        <begin position="7"/>
        <end position="105"/>
    </location>
</feature>
<dbReference type="Proteomes" id="UP000000707">
    <property type="component" value="Unassembled WGS sequence"/>
</dbReference>
<dbReference type="SUPFAM" id="SSF50475">
    <property type="entry name" value="FMN-binding split barrel"/>
    <property type="match status" value="1"/>
</dbReference>
<dbReference type="OrthoDB" id="5394411at2759"/>
<dbReference type="InterPro" id="IPR024624">
    <property type="entry name" value="Pyridox_Oxase_Alr4036_FMN-bd"/>
</dbReference>
<gene>
    <name evidence="3" type="ORF">CANTEDRAFT_127833</name>
</gene>
<accession>G3BED2</accession>
<organism evidence="4">
    <name type="scientific">Candida tenuis (strain ATCC 10573 / BCRC 21748 / CBS 615 / JCM 9827 / NBRC 10315 / NRRL Y-1498 / VKM Y-70)</name>
    <name type="common">Yeast</name>
    <name type="synonym">Yamadazyma tenuis</name>
    <dbReference type="NCBI Taxonomy" id="590646"/>
    <lineage>
        <taxon>Eukaryota</taxon>
        <taxon>Fungi</taxon>
        <taxon>Dikarya</taxon>
        <taxon>Ascomycota</taxon>
        <taxon>Saccharomycotina</taxon>
        <taxon>Pichiomycetes</taxon>
        <taxon>Debaryomycetaceae</taxon>
        <taxon>Yamadazyma</taxon>
    </lineage>
</organism>
<feature type="compositionally biased region" description="Polar residues" evidence="1">
    <location>
        <begin position="150"/>
        <end position="160"/>
    </location>
</feature>
<dbReference type="Gene3D" id="2.30.110.10">
    <property type="entry name" value="Electron Transport, Fmn-binding Protein, Chain A"/>
    <property type="match status" value="1"/>
</dbReference>
<evidence type="ECO:0000259" key="2">
    <source>
        <dbReference type="Pfam" id="PF12766"/>
    </source>
</evidence>
<reference evidence="3 4" key="1">
    <citation type="journal article" date="2011" name="Proc. Natl. Acad. Sci. U.S.A.">
        <title>Comparative genomics of xylose-fermenting fungi for enhanced biofuel production.</title>
        <authorList>
            <person name="Wohlbach D.J."/>
            <person name="Kuo A."/>
            <person name="Sato T.K."/>
            <person name="Potts K.M."/>
            <person name="Salamov A.A."/>
            <person name="LaButti K.M."/>
            <person name="Sun H."/>
            <person name="Clum A."/>
            <person name="Pangilinan J.L."/>
            <person name="Lindquist E.A."/>
            <person name="Lucas S."/>
            <person name="Lapidus A."/>
            <person name="Jin M."/>
            <person name="Gunawan C."/>
            <person name="Balan V."/>
            <person name="Dale B.E."/>
            <person name="Jeffries T.W."/>
            <person name="Zinkel R."/>
            <person name="Barry K.W."/>
            <person name="Grigoriev I.V."/>
            <person name="Gasch A.P."/>
        </authorList>
    </citation>
    <scope>NUCLEOTIDE SEQUENCE [LARGE SCALE GENOMIC DNA]</scope>
    <source>
        <strain evidence="4">ATCC 10573 / BCRC 21748 / CBS 615 / JCM 9827 / NBRC 10315 / NRRL Y-1498 / VKM Y-70</strain>
    </source>
</reference>
<dbReference type="InterPro" id="IPR012349">
    <property type="entry name" value="Split_barrel_FMN-bd"/>
</dbReference>
<dbReference type="PANTHER" id="PTHR28243">
    <property type="entry name" value="AGL049CP"/>
    <property type="match status" value="1"/>
</dbReference>
<evidence type="ECO:0000256" key="1">
    <source>
        <dbReference type="SAM" id="MobiDB-lite"/>
    </source>
</evidence>
<evidence type="ECO:0000313" key="3">
    <source>
        <dbReference type="EMBL" id="EGV60516.1"/>
    </source>
</evidence>
<proteinExistence type="predicted"/>
<sequence>MLQRHFMASWVPVFMNHINVQLEHQAEPFLTFQLSTIGIDGFPQNRTVVYRGFLFDEVSTNIITFTTDKRMPKYSELAKDDRFEAVFYLPGARKQFRFKGHARVIDADHHPIVKLDNYKPRDVGDIDSDDEDEAKESSVPEPSPNAFAPSPTTSIPKSEDTSFWNHPIEFHLVSPKLINQLHKDHNASYSNFNDIHVPHELTLKPPTDEEYAQELSRQWDTLSKALKKSFRKPDPGSRMTPEKSKLIDSIKRGVDGKKDIDGYKNFAVVAMFIDTVDFYDSESDRRVRFEKDKFDMWSEYEICP</sequence>
<protein>
    <recommendedName>
        <fullName evidence="2">Pyridoxamine 5'-phosphate oxidase Alr4036 family FMN-binding domain-containing protein</fullName>
    </recommendedName>
</protein>
<dbReference type="EMBL" id="GL996528">
    <property type="protein sequence ID" value="EGV60516.1"/>
    <property type="molecule type" value="Genomic_DNA"/>
</dbReference>
<name>G3BED2_CANTC</name>
<dbReference type="GO" id="GO:0010181">
    <property type="term" value="F:FMN binding"/>
    <property type="evidence" value="ECO:0007669"/>
    <property type="project" value="InterPro"/>
</dbReference>
<feature type="region of interest" description="Disordered" evidence="1">
    <location>
        <begin position="118"/>
        <end position="160"/>
    </location>
</feature>
<keyword evidence="4" id="KW-1185">Reference proteome</keyword>
<dbReference type="STRING" id="590646.G3BED2"/>
<evidence type="ECO:0000313" key="4">
    <source>
        <dbReference type="Proteomes" id="UP000000707"/>
    </source>
</evidence>
<dbReference type="Pfam" id="PF12766">
    <property type="entry name" value="Pyridox_oxase_2"/>
    <property type="match status" value="1"/>
</dbReference>
<feature type="compositionally biased region" description="Acidic residues" evidence="1">
    <location>
        <begin position="125"/>
        <end position="134"/>
    </location>
</feature>